<proteinExistence type="predicted"/>
<feature type="domain" description="DUF4246" evidence="2">
    <location>
        <begin position="95"/>
        <end position="475"/>
    </location>
</feature>
<evidence type="ECO:0000313" key="4">
    <source>
        <dbReference type="EMBL" id="KAJ8908651.1"/>
    </source>
</evidence>
<feature type="domain" description="DUF4246" evidence="3">
    <location>
        <begin position="9"/>
        <end position="60"/>
    </location>
</feature>
<keyword evidence="5" id="KW-1185">Reference proteome</keyword>
<gene>
    <name evidence="4" type="ORF">NDN08_005356</name>
</gene>
<feature type="region of interest" description="Disordered" evidence="1">
    <location>
        <begin position="471"/>
        <end position="491"/>
    </location>
</feature>
<dbReference type="EMBL" id="JAMWBK010000001">
    <property type="protein sequence ID" value="KAJ8908651.1"/>
    <property type="molecule type" value="Genomic_DNA"/>
</dbReference>
<dbReference type="InterPro" id="IPR025340">
    <property type="entry name" value="DUF4246"/>
</dbReference>
<evidence type="ECO:0000259" key="3">
    <source>
        <dbReference type="Pfam" id="PF21666"/>
    </source>
</evidence>
<organism evidence="4 5">
    <name type="scientific">Rhodosorus marinus</name>
    <dbReference type="NCBI Taxonomy" id="101924"/>
    <lineage>
        <taxon>Eukaryota</taxon>
        <taxon>Rhodophyta</taxon>
        <taxon>Stylonematophyceae</taxon>
        <taxon>Stylonematales</taxon>
        <taxon>Stylonemataceae</taxon>
        <taxon>Rhodosorus</taxon>
    </lineage>
</organism>
<dbReference type="AlphaFoldDB" id="A0AAV8V570"/>
<accession>A0AAV8V570</accession>
<protein>
    <submittedName>
        <fullName evidence="4">Uncharacterized protein</fullName>
    </submittedName>
</protein>
<reference evidence="4 5" key="1">
    <citation type="journal article" date="2023" name="Nat. Commun.">
        <title>Origin of minicircular mitochondrial genomes in red algae.</title>
        <authorList>
            <person name="Lee Y."/>
            <person name="Cho C.H."/>
            <person name="Lee Y.M."/>
            <person name="Park S.I."/>
            <person name="Yang J.H."/>
            <person name="West J.A."/>
            <person name="Bhattacharya D."/>
            <person name="Yoon H.S."/>
        </authorList>
    </citation>
    <scope>NUCLEOTIDE SEQUENCE [LARGE SCALE GENOMIC DNA]</scope>
    <source>
        <strain evidence="4 5">CCMP1338</strain>
        <tissue evidence="4">Whole cell</tissue>
    </source>
</reference>
<dbReference type="InterPro" id="IPR049207">
    <property type="entry name" value="DUF4246_N"/>
</dbReference>
<comment type="caution">
    <text evidence="4">The sequence shown here is derived from an EMBL/GenBank/DDBJ whole genome shotgun (WGS) entry which is preliminary data.</text>
</comment>
<dbReference type="Proteomes" id="UP001157974">
    <property type="component" value="Unassembled WGS sequence"/>
</dbReference>
<sequence length="526" mass="60971">MESNDDLGKFPSYVLDGAPSARPRCLVELRVQELCNALMIKPDWWNKIEREEVAQRWEAEAREQGASSEAYKIVMEKLNFLNQLRDGDIRPAPVDGVYESDERIVAEVRDRLLSAVKIFEDSPDKDWHPGSDQQVLDLVHPSLFCLVKGVSPVVSEAEMDMDWSQLLGHGEPVTDEFFRDESRDRSDEAFDFNRFKACRYTVSSKFQWLPSEVVIDDCGNAKFDSYVNNVHPVDHAHVVQVLEKILSRFIPMFEKVLTHMKNPWPNLIEVETEWYPPTPNFDEEEDYRATEQWEETRPVIEPSLPASFPVPEGFRDRVELRGRRLQVITKLANIVLTPAKPSYGGGAWHVEGMENEHIVASGIYYYASENITESRLSFRQAVQEPDYEQDDQRGVEAVYGIVDEDPLNQSKGYVLCTSGRCVCFPNTLQHRVEPFHLSDTRKPGVRKILVFFLVDPTRRVWSTRRVPPQQEAWYRGKKSQSGGHPERPMTIEQARKYRDDLMRERSRFVKKHNETVFERSFSLCEH</sequence>
<evidence type="ECO:0000259" key="2">
    <source>
        <dbReference type="Pfam" id="PF14033"/>
    </source>
</evidence>
<evidence type="ECO:0000313" key="5">
    <source>
        <dbReference type="Proteomes" id="UP001157974"/>
    </source>
</evidence>
<dbReference type="InterPro" id="IPR049192">
    <property type="entry name" value="DUF4246_C"/>
</dbReference>
<dbReference type="PANTHER" id="PTHR33119:SF1">
    <property type="entry name" value="FE2OG DIOXYGENASE DOMAIN-CONTAINING PROTEIN"/>
    <property type="match status" value="1"/>
</dbReference>
<name>A0AAV8V570_9RHOD</name>
<dbReference type="PANTHER" id="PTHR33119">
    <property type="entry name" value="IFI3P"/>
    <property type="match status" value="1"/>
</dbReference>
<dbReference type="Pfam" id="PF21666">
    <property type="entry name" value="DUF4246_N"/>
    <property type="match status" value="1"/>
</dbReference>
<dbReference type="Pfam" id="PF14033">
    <property type="entry name" value="DUF4246"/>
    <property type="match status" value="1"/>
</dbReference>
<evidence type="ECO:0000256" key="1">
    <source>
        <dbReference type="SAM" id="MobiDB-lite"/>
    </source>
</evidence>